<name>A0A921IWZ6_9ACTN</name>
<proteinExistence type="predicted"/>
<dbReference type="AlphaFoldDB" id="A0A921IWZ6"/>
<dbReference type="Proteomes" id="UP000753256">
    <property type="component" value="Unassembled WGS sequence"/>
</dbReference>
<comment type="caution">
    <text evidence="1">The sequence shown here is derived from an EMBL/GenBank/DDBJ whole genome shotgun (WGS) entry which is preliminary data.</text>
</comment>
<gene>
    <name evidence="1" type="ORF">K8V70_08085</name>
</gene>
<protein>
    <submittedName>
        <fullName evidence="1">Uncharacterized protein</fullName>
    </submittedName>
</protein>
<evidence type="ECO:0000313" key="2">
    <source>
        <dbReference type="Proteomes" id="UP000753256"/>
    </source>
</evidence>
<reference evidence="1" key="2">
    <citation type="submission" date="2021-09" db="EMBL/GenBank/DDBJ databases">
        <authorList>
            <person name="Gilroy R."/>
        </authorList>
    </citation>
    <scope>NUCLEOTIDE SEQUENCE</scope>
    <source>
        <strain evidence="1">ChiHjej13B12-9602</strain>
    </source>
</reference>
<evidence type="ECO:0000313" key="1">
    <source>
        <dbReference type="EMBL" id="HJG37799.1"/>
    </source>
</evidence>
<dbReference type="EMBL" id="DYUZ01000029">
    <property type="protein sequence ID" value="HJG37799.1"/>
    <property type="molecule type" value="Genomic_DNA"/>
</dbReference>
<accession>A0A921IWZ6</accession>
<reference evidence="1" key="1">
    <citation type="journal article" date="2021" name="PeerJ">
        <title>Extensive microbial diversity within the chicken gut microbiome revealed by metagenomics and culture.</title>
        <authorList>
            <person name="Gilroy R."/>
            <person name="Ravi A."/>
            <person name="Getino M."/>
            <person name="Pursley I."/>
            <person name="Horton D.L."/>
            <person name="Alikhan N.F."/>
            <person name="Baker D."/>
            <person name="Gharbi K."/>
            <person name="Hall N."/>
            <person name="Watson M."/>
            <person name="Adriaenssens E.M."/>
            <person name="Foster-Nyarko E."/>
            <person name="Jarju S."/>
            <person name="Secka A."/>
            <person name="Antonio M."/>
            <person name="Oren A."/>
            <person name="Chaudhuri R.R."/>
            <person name="La Ragione R."/>
            <person name="Hildebrand F."/>
            <person name="Pallen M.J."/>
        </authorList>
    </citation>
    <scope>NUCLEOTIDE SEQUENCE</scope>
    <source>
        <strain evidence="1">ChiHjej13B12-9602</strain>
    </source>
</reference>
<dbReference type="RefSeq" id="WP_273190801.1">
    <property type="nucleotide sequence ID" value="NZ_DYUZ01000029.1"/>
</dbReference>
<organism evidence="1 2">
    <name type="scientific">Enorma phocaeensis</name>
    <dbReference type="NCBI Taxonomy" id="1871019"/>
    <lineage>
        <taxon>Bacteria</taxon>
        <taxon>Bacillati</taxon>
        <taxon>Actinomycetota</taxon>
        <taxon>Coriobacteriia</taxon>
        <taxon>Coriobacteriales</taxon>
        <taxon>Coriobacteriaceae</taxon>
        <taxon>Enorma</taxon>
    </lineage>
</organism>
<sequence length="121" mass="13048">MADTLASTDWSKTSKLVVRNAETGEEIALITDQALIEDAVSGLSDINSVAAEPDASPEYVVEVWQPETIRFGETEPSGDTCVLELTTYQDSDVVGLSVSLLDISLYMHAPTTAEELRTLAQ</sequence>